<keyword evidence="7 9" id="KW-0378">Hydrolase</keyword>
<dbReference type="GO" id="GO:0010468">
    <property type="term" value="P:regulation of gene expression"/>
    <property type="evidence" value="ECO:0007669"/>
    <property type="project" value="TreeGrafter"/>
</dbReference>
<feature type="binding site" evidence="9">
    <location>
        <position position="46"/>
    </location>
    <ligand>
        <name>Mg(2+)</name>
        <dbReference type="ChEBI" id="CHEBI:18420"/>
    </ligand>
</feature>
<comment type="similarity">
    <text evidence="2">Belongs to the ribonuclease III family.</text>
</comment>
<reference evidence="12 13" key="1">
    <citation type="journal article" date="2016" name="Nat. Commun.">
        <title>Thousands of microbial genomes shed light on interconnected biogeochemical processes in an aquifer system.</title>
        <authorList>
            <person name="Anantharaman K."/>
            <person name="Brown C.T."/>
            <person name="Hug L.A."/>
            <person name="Sharon I."/>
            <person name="Castelle C.J."/>
            <person name="Probst A.J."/>
            <person name="Thomas B.C."/>
            <person name="Singh A."/>
            <person name="Wilkins M.J."/>
            <person name="Karaoz U."/>
            <person name="Brodie E.L."/>
            <person name="Williams K.H."/>
            <person name="Hubbard S.S."/>
            <person name="Banfield J.F."/>
        </authorList>
    </citation>
    <scope>NUCLEOTIDE SEQUENCE [LARGE SCALE GENOMIC DNA]</scope>
</reference>
<dbReference type="GO" id="GO:0005737">
    <property type="term" value="C:cytoplasm"/>
    <property type="evidence" value="ECO:0007669"/>
    <property type="project" value="UniProtKB-SubCell"/>
</dbReference>
<evidence type="ECO:0000256" key="4">
    <source>
        <dbReference type="ARBA" id="ARBA00022664"/>
    </source>
</evidence>
<feature type="active site" evidence="9">
    <location>
        <position position="50"/>
    </location>
</feature>
<comment type="caution">
    <text evidence="12">The sequence shown here is derived from an EMBL/GenBank/DDBJ whole genome shotgun (WGS) entry which is preliminary data.</text>
</comment>
<dbReference type="CDD" id="cd00593">
    <property type="entry name" value="RIBOc"/>
    <property type="match status" value="1"/>
</dbReference>
<dbReference type="Gene3D" id="1.10.1520.10">
    <property type="entry name" value="Ribonuclease III domain"/>
    <property type="match status" value="1"/>
</dbReference>
<evidence type="ECO:0000256" key="8">
    <source>
        <dbReference type="ARBA" id="ARBA00022884"/>
    </source>
</evidence>
<dbReference type="HAMAP" id="MF_00104">
    <property type="entry name" value="RNase_III"/>
    <property type="match status" value="1"/>
</dbReference>
<proteinExistence type="inferred from homology"/>
<keyword evidence="5 9" id="KW-0540">Nuclease</keyword>
<evidence type="ECO:0000256" key="2">
    <source>
        <dbReference type="ARBA" id="ARBA00010183"/>
    </source>
</evidence>
<feature type="domain" description="DRBM" evidence="10">
    <location>
        <begin position="161"/>
        <end position="230"/>
    </location>
</feature>
<feature type="binding site" evidence="9">
    <location>
        <position position="123"/>
    </location>
    <ligand>
        <name>Mg(2+)</name>
        <dbReference type="ChEBI" id="CHEBI:18420"/>
    </ligand>
</feature>
<dbReference type="Proteomes" id="UP000178925">
    <property type="component" value="Unassembled WGS sequence"/>
</dbReference>
<dbReference type="GO" id="GO:0003725">
    <property type="term" value="F:double-stranded RNA binding"/>
    <property type="evidence" value="ECO:0007669"/>
    <property type="project" value="TreeGrafter"/>
</dbReference>
<keyword evidence="9" id="KW-0963">Cytoplasm</keyword>
<dbReference type="EMBL" id="MFGC01000045">
    <property type="protein sequence ID" value="OGF26525.1"/>
    <property type="molecule type" value="Genomic_DNA"/>
</dbReference>
<dbReference type="EC" id="3.1.26.3" evidence="9"/>
<dbReference type="GO" id="GO:0019843">
    <property type="term" value="F:rRNA binding"/>
    <property type="evidence" value="ECO:0007669"/>
    <property type="project" value="UniProtKB-KW"/>
</dbReference>
<dbReference type="PANTHER" id="PTHR11207:SF0">
    <property type="entry name" value="RIBONUCLEASE 3"/>
    <property type="match status" value="1"/>
</dbReference>
<dbReference type="InterPro" id="IPR000999">
    <property type="entry name" value="RNase_III_dom"/>
</dbReference>
<dbReference type="GO" id="GO:0046872">
    <property type="term" value="F:metal ion binding"/>
    <property type="evidence" value="ECO:0007669"/>
    <property type="project" value="UniProtKB-KW"/>
</dbReference>
<feature type="domain" description="RNase III" evidence="11">
    <location>
        <begin position="4"/>
        <end position="134"/>
    </location>
</feature>
<dbReference type="Pfam" id="PF00035">
    <property type="entry name" value="dsrm"/>
    <property type="match status" value="1"/>
</dbReference>
<dbReference type="InterPro" id="IPR014720">
    <property type="entry name" value="dsRBD_dom"/>
</dbReference>
<dbReference type="Gene3D" id="3.30.160.20">
    <property type="match status" value="1"/>
</dbReference>
<evidence type="ECO:0000313" key="13">
    <source>
        <dbReference type="Proteomes" id="UP000178925"/>
    </source>
</evidence>
<keyword evidence="9" id="KW-0460">Magnesium</keyword>
<name>A0A1F5SIM2_9BACT</name>
<keyword evidence="8 9" id="KW-0694">RNA-binding</keyword>
<dbReference type="STRING" id="1797995.A2242_03905"/>
<dbReference type="PANTHER" id="PTHR11207">
    <property type="entry name" value="RIBONUCLEASE III"/>
    <property type="match status" value="1"/>
</dbReference>
<dbReference type="AlphaFoldDB" id="A0A1F5SIM2"/>
<evidence type="ECO:0000256" key="1">
    <source>
        <dbReference type="ARBA" id="ARBA00000109"/>
    </source>
</evidence>
<evidence type="ECO:0000256" key="9">
    <source>
        <dbReference type="HAMAP-Rule" id="MF_00104"/>
    </source>
</evidence>
<comment type="function">
    <text evidence="9">Digests double-stranded RNA. Involved in the processing of primary rRNA transcript to yield the immediate precursors to the large and small rRNAs (23S and 16S). Processes some mRNAs, and tRNAs when they are encoded in the rRNA operon. Processes pre-crRNA and tracrRNA of type II CRISPR loci if present in the organism.</text>
</comment>
<dbReference type="InterPro" id="IPR011907">
    <property type="entry name" value="RNase_III"/>
</dbReference>
<evidence type="ECO:0000256" key="5">
    <source>
        <dbReference type="ARBA" id="ARBA00022722"/>
    </source>
</evidence>
<evidence type="ECO:0000256" key="3">
    <source>
        <dbReference type="ARBA" id="ARBA00022552"/>
    </source>
</evidence>
<organism evidence="12 13">
    <name type="scientific">Candidatus Falkowbacteria bacterium RIFOXYA2_FULL_47_9</name>
    <dbReference type="NCBI Taxonomy" id="1797995"/>
    <lineage>
        <taxon>Bacteria</taxon>
        <taxon>Candidatus Falkowiibacteriota</taxon>
    </lineage>
</organism>
<dbReference type="GO" id="GO:0004525">
    <property type="term" value="F:ribonuclease III activity"/>
    <property type="evidence" value="ECO:0007669"/>
    <property type="project" value="UniProtKB-UniRule"/>
</dbReference>
<dbReference type="GO" id="GO:0006397">
    <property type="term" value="P:mRNA processing"/>
    <property type="evidence" value="ECO:0007669"/>
    <property type="project" value="UniProtKB-UniRule"/>
</dbReference>
<dbReference type="SMART" id="SM00358">
    <property type="entry name" value="DSRM"/>
    <property type="match status" value="1"/>
</dbReference>
<comment type="subcellular location">
    <subcellularLocation>
        <location evidence="9">Cytoplasm</location>
    </subcellularLocation>
</comment>
<comment type="cofactor">
    <cofactor evidence="9">
        <name>Mg(2+)</name>
        <dbReference type="ChEBI" id="CHEBI:18420"/>
    </cofactor>
</comment>
<evidence type="ECO:0000259" key="10">
    <source>
        <dbReference type="PROSITE" id="PS50137"/>
    </source>
</evidence>
<protein>
    <recommendedName>
        <fullName evidence="9">Ribonuclease 3</fullName>
        <ecNumber evidence="9">3.1.26.3</ecNumber>
    </recommendedName>
    <alternativeName>
        <fullName evidence="9">Ribonuclease III</fullName>
        <shortName evidence="9">RNase III</shortName>
    </alternativeName>
</protein>
<keyword evidence="9" id="KW-0479">Metal-binding</keyword>
<gene>
    <name evidence="9" type="primary">rnc</name>
    <name evidence="12" type="ORF">A2242_03905</name>
</gene>
<dbReference type="CDD" id="cd10845">
    <property type="entry name" value="DSRM_RNAse_III_family"/>
    <property type="match status" value="1"/>
</dbReference>
<feature type="active site" evidence="9">
    <location>
        <position position="123"/>
    </location>
</feature>
<dbReference type="GO" id="GO:0006364">
    <property type="term" value="P:rRNA processing"/>
    <property type="evidence" value="ECO:0007669"/>
    <property type="project" value="UniProtKB-UniRule"/>
</dbReference>
<dbReference type="PROSITE" id="PS50137">
    <property type="entry name" value="DS_RBD"/>
    <property type="match status" value="1"/>
</dbReference>
<feature type="binding site" evidence="9">
    <location>
        <position position="120"/>
    </location>
    <ligand>
        <name>Mg(2+)</name>
        <dbReference type="ChEBI" id="CHEBI:18420"/>
    </ligand>
</feature>
<comment type="catalytic activity">
    <reaction evidence="1 9">
        <text>Endonucleolytic cleavage to 5'-phosphomonoester.</text>
        <dbReference type="EC" id="3.1.26.3"/>
    </reaction>
</comment>
<dbReference type="SUPFAM" id="SSF69065">
    <property type="entry name" value="RNase III domain-like"/>
    <property type="match status" value="1"/>
</dbReference>
<dbReference type="FunFam" id="1.10.1520.10:FF:000001">
    <property type="entry name" value="Ribonuclease 3"/>
    <property type="match status" value="1"/>
</dbReference>
<keyword evidence="9" id="KW-0819">tRNA processing</keyword>
<dbReference type="PROSITE" id="PS50142">
    <property type="entry name" value="RNASE_3_2"/>
    <property type="match status" value="1"/>
</dbReference>
<evidence type="ECO:0000256" key="6">
    <source>
        <dbReference type="ARBA" id="ARBA00022759"/>
    </source>
</evidence>
<dbReference type="PROSITE" id="PS00517">
    <property type="entry name" value="RNASE_3_1"/>
    <property type="match status" value="1"/>
</dbReference>
<dbReference type="NCBIfam" id="TIGR02191">
    <property type="entry name" value="RNaseIII"/>
    <property type="match status" value="1"/>
</dbReference>
<evidence type="ECO:0000313" key="12">
    <source>
        <dbReference type="EMBL" id="OGF26525.1"/>
    </source>
</evidence>
<keyword evidence="4 9" id="KW-0507">mRNA processing</keyword>
<evidence type="ECO:0000256" key="7">
    <source>
        <dbReference type="ARBA" id="ARBA00022801"/>
    </source>
</evidence>
<dbReference type="GO" id="GO:0008033">
    <property type="term" value="P:tRNA processing"/>
    <property type="evidence" value="ECO:0007669"/>
    <property type="project" value="UniProtKB-KW"/>
</dbReference>
<dbReference type="Pfam" id="PF14622">
    <property type="entry name" value="Ribonucleas_3_3"/>
    <property type="match status" value="1"/>
</dbReference>
<keyword evidence="9" id="KW-0699">rRNA-binding</keyword>
<sequence>MKNISLLEEELGISMKNQDLLRQALVHRSYINEHSDFELDHNERLEFLGDAVLEIIVTEYLYFTFPDKPEGELTNLRASLVNAKMLSQVASDLAIEENLYLSRGESRDNDSKARSFILADAVEAIIGALYLDGGMEAAKQFIASNVLTHLNEVLKNELYLDPKSKFQERAQEVYGVTPHYIVLSESGPDHAKVFHIAVFIGEEKIAEGTGTSKQEAQVAAAGAALEEKGW</sequence>
<dbReference type="SUPFAM" id="SSF54768">
    <property type="entry name" value="dsRNA-binding domain-like"/>
    <property type="match status" value="1"/>
</dbReference>
<dbReference type="InterPro" id="IPR036389">
    <property type="entry name" value="RNase_III_sf"/>
</dbReference>
<accession>A0A1F5SIM2</accession>
<comment type="subunit">
    <text evidence="9">Homodimer.</text>
</comment>
<dbReference type="SMART" id="SM00535">
    <property type="entry name" value="RIBOc"/>
    <property type="match status" value="1"/>
</dbReference>
<keyword evidence="6 9" id="KW-0255">Endonuclease</keyword>
<keyword evidence="3 9" id="KW-0698">rRNA processing</keyword>
<evidence type="ECO:0000259" key="11">
    <source>
        <dbReference type="PROSITE" id="PS50142"/>
    </source>
</evidence>